<dbReference type="AlphaFoldDB" id="A0A1G6Q5X6"/>
<dbReference type="Pfam" id="PF01243">
    <property type="entry name" value="PNPOx_N"/>
    <property type="match status" value="1"/>
</dbReference>
<dbReference type="GO" id="GO:0005829">
    <property type="term" value="C:cytosol"/>
    <property type="evidence" value="ECO:0007669"/>
    <property type="project" value="TreeGrafter"/>
</dbReference>
<dbReference type="SUPFAM" id="SSF50475">
    <property type="entry name" value="FMN-binding split barrel"/>
    <property type="match status" value="1"/>
</dbReference>
<evidence type="ECO:0000259" key="2">
    <source>
        <dbReference type="Pfam" id="PF01243"/>
    </source>
</evidence>
<dbReference type="PANTHER" id="PTHR35176">
    <property type="entry name" value="HEME OXYGENASE HI_0854-RELATED"/>
    <property type="match status" value="1"/>
</dbReference>
<keyword evidence="4" id="KW-1185">Reference proteome</keyword>
<dbReference type="STRING" id="530584.SAMN05421630_104249"/>
<feature type="domain" description="Pyridoxamine 5'-phosphate oxidase N-terminal" evidence="2">
    <location>
        <begin position="23"/>
        <end position="128"/>
    </location>
</feature>
<evidence type="ECO:0000256" key="1">
    <source>
        <dbReference type="ARBA" id="ARBA00023002"/>
    </source>
</evidence>
<proteinExistence type="predicted"/>
<evidence type="ECO:0000313" key="4">
    <source>
        <dbReference type="Proteomes" id="UP000199494"/>
    </source>
</evidence>
<accession>A0A1G6Q5X6</accession>
<sequence length="166" mass="17809">MQANDHDAAMRLPQGDVGLLRTEVAAKLLDSKELARVAYVAKDGTPRVVPMLFHWTGTELVLPTFAGAHKIGAITAKPDIAVTIDINAMPPEVLLLRGAATVTEVEGILDEYALAQRRYYGEEQAEAAIAQVNQPGVAMARIALRPTWVGVLDFRQRLPGVLAGGS</sequence>
<dbReference type="EMBL" id="FMZE01000004">
    <property type="protein sequence ID" value="SDC87718.1"/>
    <property type="molecule type" value="Genomic_DNA"/>
</dbReference>
<evidence type="ECO:0000313" key="3">
    <source>
        <dbReference type="EMBL" id="SDC87718.1"/>
    </source>
</evidence>
<dbReference type="Proteomes" id="UP000199494">
    <property type="component" value="Unassembled WGS sequence"/>
</dbReference>
<dbReference type="InterPro" id="IPR012349">
    <property type="entry name" value="Split_barrel_FMN-bd"/>
</dbReference>
<dbReference type="GO" id="GO:0016627">
    <property type="term" value="F:oxidoreductase activity, acting on the CH-CH group of donors"/>
    <property type="evidence" value="ECO:0007669"/>
    <property type="project" value="TreeGrafter"/>
</dbReference>
<gene>
    <name evidence="3" type="ORF">SAMN05421630_104249</name>
</gene>
<dbReference type="GO" id="GO:0070967">
    <property type="term" value="F:coenzyme F420 binding"/>
    <property type="evidence" value="ECO:0007669"/>
    <property type="project" value="TreeGrafter"/>
</dbReference>
<dbReference type="RefSeq" id="WP_245865510.1">
    <property type="nucleotide sequence ID" value="NZ_CP016353.1"/>
</dbReference>
<dbReference type="PANTHER" id="PTHR35176:SF6">
    <property type="entry name" value="HEME OXYGENASE HI_0854-RELATED"/>
    <property type="match status" value="1"/>
</dbReference>
<dbReference type="InterPro" id="IPR011576">
    <property type="entry name" value="Pyridox_Oxase_N"/>
</dbReference>
<reference evidence="3 4" key="1">
    <citation type="submission" date="2016-10" db="EMBL/GenBank/DDBJ databases">
        <authorList>
            <person name="de Groot N.N."/>
        </authorList>
    </citation>
    <scope>NUCLEOTIDE SEQUENCE [LARGE SCALE GENOMIC DNA]</scope>
    <source>
        <strain evidence="3 4">CGMCC 4.5506</strain>
    </source>
</reference>
<protein>
    <submittedName>
        <fullName evidence="3">Pyridoxamine 5'-phosphate oxidase</fullName>
    </submittedName>
</protein>
<organism evidence="3 4">
    <name type="scientific">Prauserella marina</name>
    <dbReference type="NCBI Taxonomy" id="530584"/>
    <lineage>
        <taxon>Bacteria</taxon>
        <taxon>Bacillati</taxon>
        <taxon>Actinomycetota</taxon>
        <taxon>Actinomycetes</taxon>
        <taxon>Pseudonocardiales</taxon>
        <taxon>Pseudonocardiaceae</taxon>
        <taxon>Prauserella</taxon>
    </lineage>
</organism>
<dbReference type="InterPro" id="IPR052019">
    <property type="entry name" value="F420H2_bilvrd_red/Heme_oxyg"/>
</dbReference>
<keyword evidence="1" id="KW-0560">Oxidoreductase</keyword>
<name>A0A1G6Q5X6_9PSEU</name>
<dbReference type="Gene3D" id="2.30.110.10">
    <property type="entry name" value="Electron Transport, Fmn-binding Protein, Chain A"/>
    <property type="match status" value="1"/>
</dbReference>